<comment type="caution">
    <text evidence="9">The sequence shown here is derived from an EMBL/GenBank/DDBJ whole genome shotgun (WGS) entry which is preliminary data.</text>
</comment>
<keyword evidence="10" id="KW-1185">Reference proteome</keyword>
<feature type="transmembrane region" description="Helical" evidence="7">
    <location>
        <begin position="144"/>
        <end position="165"/>
    </location>
</feature>
<dbReference type="EMBL" id="JAVREY010000111">
    <property type="protein sequence ID" value="MDT0469485.1"/>
    <property type="molecule type" value="Genomic_DNA"/>
</dbReference>
<name>A0ABU2U8J3_9ACTN</name>
<feature type="transmembrane region" description="Helical" evidence="7">
    <location>
        <begin position="254"/>
        <end position="274"/>
    </location>
</feature>
<evidence type="ECO:0000256" key="6">
    <source>
        <dbReference type="SAM" id="MobiDB-lite"/>
    </source>
</evidence>
<dbReference type="Proteomes" id="UP001183809">
    <property type="component" value="Unassembled WGS sequence"/>
</dbReference>
<evidence type="ECO:0000256" key="5">
    <source>
        <dbReference type="ARBA" id="ARBA00023136"/>
    </source>
</evidence>
<comment type="subcellular location">
    <subcellularLocation>
        <location evidence="1">Cell membrane</location>
        <topology evidence="1">Multi-pass membrane protein</topology>
    </subcellularLocation>
</comment>
<reference evidence="10" key="1">
    <citation type="submission" date="2023-07" db="EMBL/GenBank/DDBJ databases">
        <title>30 novel species of actinomycetes from the DSMZ collection.</title>
        <authorList>
            <person name="Nouioui I."/>
        </authorList>
    </citation>
    <scope>NUCLEOTIDE SEQUENCE [LARGE SCALE GENOMIC DNA]</scope>
    <source>
        <strain evidence="10">DSM 41699</strain>
    </source>
</reference>
<gene>
    <name evidence="9" type="ORF">RM764_42180</name>
</gene>
<dbReference type="Pfam" id="PF05231">
    <property type="entry name" value="MASE1"/>
    <property type="match status" value="1"/>
</dbReference>
<feature type="domain" description="MASE1" evidence="8">
    <location>
        <begin position="9"/>
        <end position="277"/>
    </location>
</feature>
<keyword evidence="3 7" id="KW-0812">Transmembrane</keyword>
<protein>
    <submittedName>
        <fullName evidence="9">MASE1 domain-containing protein</fullName>
    </submittedName>
</protein>
<sequence>MSVLQICAVAALYYASGRLGLLQELVRGQVTPLWPPTGIAVAGLLLIGLRVWPGIALGAFLINISLGPSLPAVLVITAGNTLAPLCSYALLRRAGFHTDVDRFRDALALVFLGGLTGMLLSATVGSVTLHLAHALPTNGFWSTWWVWWTGDTMGVLVVAPVLLVLHSAHWPKHAPAIRWEEGAVLVTAALGVGFLQNAPVPLVFLAFPLVTWAAFRFQLSGAAPCALAASTGAILAATRRAGSFAGHTVLTDMIALQAFNGAAAMTALLLSAAITERNQTQAKIEETCRRLAEMTARITPDTGGLSTPPVDRGNEEDGGPTRPS</sequence>
<keyword evidence="4 7" id="KW-1133">Transmembrane helix</keyword>
<evidence type="ECO:0000313" key="10">
    <source>
        <dbReference type="Proteomes" id="UP001183809"/>
    </source>
</evidence>
<evidence type="ECO:0000313" key="9">
    <source>
        <dbReference type="EMBL" id="MDT0469485.1"/>
    </source>
</evidence>
<evidence type="ECO:0000256" key="1">
    <source>
        <dbReference type="ARBA" id="ARBA00004651"/>
    </source>
</evidence>
<keyword evidence="5 7" id="KW-0472">Membrane</keyword>
<evidence type="ECO:0000256" key="3">
    <source>
        <dbReference type="ARBA" id="ARBA00022692"/>
    </source>
</evidence>
<evidence type="ECO:0000256" key="4">
    <source>
        <dbReference type="ARBA" id="ARBA00022989"/>
    </source>
</evidence>
<dbReference type="InterPro" id="IPR007895">
    <property type="entry name" value="MASE1"/>
</dbReference>
<accession>A0ABU2U8J3</accession>
<evidence type="ECO:0000256" key="2">
    <source>
        <dbReference type="ARBA" id="ARBA00022475"/>
    </source>
</evidence>
<feature type="transmembrane region" description="Helical" evidence="7">
    <location>
        <begin position="41"/>
        <end position="62"/>
    </location>
</feature>
<evidence type="ECO:0000259" key="8">
    <source>
        <dbReference type="Pfam" id="PF05231"/>
    </source>
</evidence>
<feature type="transmembrane region" description="Helical" evidence="7">
    <location>
        <begin position="69"/>
        <end position="91"/>
    </location>
</feature>
<proteinExistence type="predicted"/>
<evidence type="ECO:0000256" key="7">
    <source>
        <dbReference type="SAM" id="Phobius"/>
    </source>
</evidence>
<feature type="region of interest" description="Disordered" evidence="6">
    <location>
        <begin position="298"/>
        <end position="324"/>
    </location>
</feature>
<feature type="transmembrane region" description="Helical" evidence="7">
    <location>
        <begin position="185"/>
        <end position="210"/>
    </location>
</feature>
<organism evidence="9 10">
    <name type="scientific">Streptomyces gibsoniae</name>
    <dbReference type="NCBI Taxonomy" id="3075529"/>
    <lineage>
        <taxon>Bacteria</taxon>
        <taxon>Bacillati</taxon>
        <taxon>Actinomycetota</taxon>
        <taxon>Actinomycetes</taxon>
        <taxon>Kitasatosporales</taxon>
        <taxon>Streptomycetaceae</taxon>
        <taxon>Streptomyces</taxon>
    </lineage>
</organism>
<feature type="transmembrane region" description="Helical" evidence="7">
    <location>
        <begin position="106"/>
        <end position="132"/>
    </location>
</feature>
<keyword evidence="2" id="KW-1003">Cell membrane</keyword>